<feature type="region of interest" description="Disordered" evidence="1">
    <location>
        <begin position="281"/>
        <end position="369"/>
    </location>
</feature>
<feature type="compositionally biased region" description="Polar residues" evidence="1">
    <location>
        <begin position="359"/>
        <end position="369"/>
    </location>
</feature>
<feature type="compositionally biased region" description="Basic residues" evidence="1">
    <location>
        <begin position="287"/>
        <end position="298"/>
    </location>
</feature>
<dbReference type="EMBL" id="SPLM01000145">
    <property type="protein sequence ID" value="TMW56592.1"/>
    <property type="molecule type" value="Genomic_DNA"/>
</dbReference>
<dbReference type="Proteomes" id="UP000794436">
    <property type="component" value="Unassembled WGS sequence"/>
</dbReference>
<evidence type="ECO:0000313" key="3">
    <source>
        <dbReference type="Proteomes" id="UP000794436"/>
    </source>
</evidence>
<gene>
    <name evidence="2" type="ORF">Poli38472_006602</name>
</gene>
<feature type="region of interest" description="Disordered" evidence="1">
    <location>
        <begin position="598"/>
        <end position="626"/>
    </location>
</feature>
<proteinExistence type="predicted"/>
<feature type="compositionally biased region" description="Polar residues" evidence="1">
    <location>
        <begin position="135"/>
        <end position="150"/>
    </location>
</feature>
<dbReference type="OrthoDB" id="73044at2759"/>
<comment type="caution">
    <text evidence="2">The sequence shown here is derived from an EMBL/GenBank/DDBJ whole genome shotgun (WGS) entry which is preliminary data.</text>
</comment>
<accession>A0A8K1C5T3</accession>
<feature type="region of interest" description="Disordered" evidence="1">
    <location>
        <begin position="377"/>
        <end position="396"/>
    </location>
</feature>
<name>A0A8K1C5T3_PYTOL</name>
<dbReference type="AlphaFoldDB" id="A0A8K1C5T3"/>
<evidence type="ECO:0000313" key="2">
    <source>
        <dbReference type="EMBL" id="TMW56592.1"/>
    </source>
</evidence>
<feature type="compositionally biased region" description="Low complexity" evidence="1">
    <location>
        <begin position="151"/>
        <end position="160"/>
    </location>
</feature>
<feature type="region of interest" description="Disordered" evidence="1">
    <location>
        <begin position="115"/>
        <end position="160"/>
    </location>
</feature>
<sequence length="626" mass="69720">MPTVQRSRRANALANAPVWRTYLDVRKDPKVGTENTTKPLVNARIRKRPKPVASATGELSTGETLARIRAYWEHLTASERLQILFVDDPELVKQLYKLNWSLLCVGLMQRHLKSPKRAQGVSGGAGNVPKVPASESASVDDTEQQKSTNEAATDAVAASDSSADEKTYELLEAMEFMDIGTGILTVKSELVEDPNRLFELVGAVFPGFLSTIHQLSETQFQDLFIKESEVISSWEGYECLIAMLVEQLILRSYVVYREKEAAAQMERLLLEVSLEDTLPSAREAGKKSKKKKKKKKTAKASVETVKEESRVAVKTTASEEADTATESEPEQETDVEMEEPKSDLTPVDTRFEPTEVIPPSSSALSTSRLNPLAQVYQPPTPSSAFDDLRSPSSGGKRKLDEYIIHVPWEDVQGDDDIDMEPRHRDDVELGCRRPREKFRRRDEEAELEWHLQHMYASVSEMFGWDFSRQREIGVHRGPGSWNEAALWRTQPQDVVRYYFSSTTGAARTPHVSAYPAALPSSPFMLPPPHPHAPNALFSGGSSRYYFTPPHHEASTLPPPGYPPYLPLHPPVSFWDEPSSINSTAPSTVVAAAEFPLQAYATGNRPNPRTAKQPKQPAGPTPAEHIQ</sequence>
<reference evidence="2" key="1">
    <citation type="submission" date="2019-03" db="EMBL/GenBank/DDBJ databases">
        <title>Long read genome sequence of the mycoparasitic Pythium oligandrum ATCC 38472 isolated from sugarbeet rhizosphere.</title>
        <authorList>
            <person name="Gaulin E."/>
        </authorList>
    </citation>
    <scope>NUCLEOTIDE SEQUENCE</scope>
    <source>
        <strain evidence="2">ATCC 38472_TT</strain>
    </source>
</reference>
<protein>
    <submittedName>
        <fullName evidence="2">Uncharacterized protein</fullName>
    </submittedName>
</protein>
<feature type="compositionally biased region" description="Acidic residues" evidence="1">
    <location>
        <begin position="319"/>
        <end position="337"/>
    </location>
</feature>
<keyword evidence="3" id="KW-1185">Reference proteome</keyword>
<evidence type="ECO:0000256" key="1">
    <source>
        <dbReference type="SAM" id="MobiDB-lite"/>
    </source>
</evidence>
<organism evidence="2 3">
    <name type="scientific">Pythium oligandrum</name>
    <name type="common">Mycoparasitic fungus</name>
    <dbReference type="NCBI Taxonomy" id="41045"/>
    <lineage>
        <taxon>Eukaryota</taxon>
        <taxon>Sar</taxon>
        <taxon>Stramenopiles</taxon>
        <taxon>Oomycota</taxon>
        <taxon>Peronosporomycetes</taxon>
        <taxon>Pythiales</taxon>
        <taxon>Pythiaceae</taxon>
        <taxon>Pythium</taxon>
    </lineage>
</organism>